<keyword evidence="1" id="KW-0378">Hydrolase</keyword>
<reference evidence="1 4" key="2">
    <citation type="submission" date="2017-08" db="EMBL/GenBank/DDBJ databases">
        <title>The complete genome sequence of moderately halophilic actinomycete Actinopolyspora erythraea YIM 90600, the producer of novel erythromycin, novel actinopolysporins A-C and tubercidin.</title>
        <authorList>
            <person name="Yin M."/>
            <person name="Tang S."/>
        </authorList>
    </citation>
    <scope>NUCLEOTIDE SEQUENCE [LARGE SCALE GENOMIC DNA]</scope>
    <source>
        <strain evidence="1 4">YIM 90600</strain>
    </source>
</reference>
<dbReference type="KEGG" id="aey:CDG81_22260"/>
<evidence type="ECO:0000313" key="2">
    <source>
        <dbReference type="EMBL" id="KGI82781.1"/>
    </source>
</evidence>
<accession>A0A099DA44</accession>
<protein>
    <submittedName>
        <fullName evidence="1">HAD family hydrolase</fullName>
    </submittedName>
</protein>
<dbReference type="PANTHER" id="PTHR43611:SF3">
    <property type="entry name" value="FLAVIN MONONUCLEOTIDE HYDROLASE 1, CHLOROPLATIC"/>
    <property type="match status" value="1"/>
</dbReference>
<gene>
    <name evidence="1" type="ORF">CDG81_22260</name>
    <name evidence="2" type="ORF">IL38_02590</name>
</gene>
<evidence type="ECO:0000313" key="3">
    <source>
        <dbReference type="Proteomes" id="UP000029737"/>
    </source>
</evidence>
<dbReference type="InterPro" id="IPR023214">
    <property type="entry name" value="HAD_sf"/>
</dbReference>
<dbReference type="SFLD" id="SFLDS00003">
    <property type="entry name" value="Haloacid_Dehalogenase"/>
    <property type="match status" value="1"/>
</dbReference>
<dbReference type="SUPFAM" id="SSF56784">
    <property type="entry name" value="HAD-like"/>
    <property type="match status" value="1"/>
</dbReference>
<evidence type="ECO:0000313" key="4">
    <source>
        <dbReference type="Proteomes" id="UP000215043"/>
    </source>
</evidence>
<dbReference type="PANTHER" id="PTHR43611">
    <property type="entry name" value="ALPHA-D-GLUCOSE 1-PHOSPHATE PHOSPHATASE"/>
    <property type="match status" value="1"/>
</dbReference>
<dbReference type="EMBL" id="JPMV01000009">
    <property type="protein sequence ID" value="KGI82781.1"/>
    <property type="molecule type" value="Genomic_DNA"/>
</dbReference>
<proteinExistence type="predicted"/>
<evidence type="ECO:0000313" key="1">
    <source>
        <dbReference type="EMBL" id="ASU80545.1"/>
    </source>
</evidence>
<dbReference type="Gene3D" id="3.40.50.1000">
    <property type="entry name" value="HAD superfamily/HAD-like"/>
    <property type="match status" value="1"/>
</dbReference>
<dbReference type="SFLD" id="SFLDG01129">
    <property type="entry name" value="C1.5:_HAD__Beta-PGM__Phosphata"/>
    <property type="match status" value="1"/>
</dbReference>
<dbReference type="OrthoDB" id="9797415at2"/>
<dbReference type="RefSeq" id="WP_043569823.1">
    <property type="nucleotide sequence ID" value="NZ_CP022752.1"/>
</dbReference>
<name>A0A099DA44_9ACTN</name>
<dbReference type="InterPro" id="IPR036412">
    <property type="entry name" value="HAD-like_sf"/>
</dbReference>
<dbReference type="Pfam" id="PF00702">
    <property type="entry name" value="Hydrolase"/>
    <property type="match status" value="1"/>
</dbReference>
<dbReference type="NCBIfam" id="TIGR01509">
    <property type="entry name" value="HAD-SF-IA-v3"/>
    <property type="match status" value="1"/>
</dbReference>
<dbReference type="GO" id="GO:0016787">
    <property type="term" value="F:hydrolase activity"/>
    <property type="evidence" value="ECO:0007669"/>
    <property type="project" value="UniProtKB-KW"/>
</dbReference>
<dbReference type="PRINTS" id="PR00413">
    <property type="entry name" value="HADHALOGNASE"/>
</dbReference>
<dbReference type="eggNOG" id="COG1011">
    <property type="taxonomic scope" value="Bacteria"/>
</dbReference>
<keyword evidence="3" id="KW-1185">Reference proteome</keyword>
<dbReference type="InterPro" id="IPR006439">
    <property type="entry name" value="HAD-SF_hydro_IA"/>
</dbReference>
<dbReference type="EMBL" id="CP022752">
    <property type="protein sequence ID" value="ASU80545.1"/>
    <property type="molecule type" value="Genomic_DNA"/>
</dbReference>
<reference evidence="2 3" key="1">
    <citation type="journal article" date="2014" name="PLoS ONE">
        <title>Identification and Characterization of a New Erythromycin Biosynthetic Gene Cluster in Actinopolyspora erythraea YIM90600, a Novel Erythronolide-Producing Halophilic Actinomycete Isolated from Salt Field.</title>
        <authorList>
            <person name="Chen D."/>
            <person name="Feng J."/>
            <person name="Huang L."/>
            <person name="Zhang Q."/>
            <person name="Wu J."/>
            <person name="Zhu X."/>
            <person name="Duan Y."/>
            <person name="Xu Z."/>
        </authorList>
    </citation>
    <scope>NUCLEOTIDE SEQUENCE [LARGE SCALE GENOMIC DNA]</scope>
    <source>
        <strain evidence="2 3">YIM90600</strain>
    </source>
</reference>
<dbReference type="AlphaFoldDB" id="A0A099DA44"/>
<sequence length="214" mass="23421">MGDTASGQPRWVVFDYGEVISQPTRALPRITTALGVDGAALDRVSAAYFAERDAYDRGLGDHEYWSAVGKRLGADVDAALARELTRLDVAGWSETDPDTLLLLAELTASGTPLALLSNAPGSFARQAERTRWMEHFHHVVFSADVGTAKPDGEIWRVLLDRLDDAPERCLFFDDREPNVTAARAAGLHALRWQGAEWAREVLRSYGLLPATSGD</sequence>
<dbReference type="Proteomes" id="UP000215043">
    <property type="component" value="Chromosome"/>
</dbReference>
<dbReference type="Proteomes" id="UP000029737">
    <property type="component" value="Unassembled WGS sequence"/>
</dbReference>
<organism evidence="1 4">
    <name type="scientific">Actinopolyspora erythraea</name>
    <dbReference type="NCBI Taxonomy" id="414996"/>
    <lineage>
        <taxon>Bacteria</taxon>
        <taxon>Bacillati</taxon>
        <taxon>Actinomycetota</taxon>
        <taxon>Actinomycetes</taxon>
        <taxon>Actinopolysporales</taxon>
        <taxon>Actinopolysporaceae</taxon>
        <taxon>Actinopolyspora</taxon>
    </lineage>
</organism>
<dbReference type="HOGENOM" id="CLU_045011_9_3_11"/>